<accession>A0ABY5VI87</accession>
<organism evidence="2 3">
    <name type="scientific">Ruminococcus gauvreauii</name>
    <dbReference type="NCBI Taxonomy" id="438033"/>
    <lineage>
        <taxon>Bacteria</taxon>
        <taxon>Bacillati</taxon>
        <taxon>Bacillota</taxon>
        <taxon>Clostridia</taxon>
        <taxon>Eubacteriales</taxon>
        <taxon>Oscillospiraceae</taxon>
        <taxon>Ruminococcus</taxon>
    </lineage>
</organism>
<reference evidence="2" key="1">
    <citation type="journal article" date="2022" name="Cell">
        <title>Design, construction, and in vivo augmentation of a complex gut microbiome.</title>
        <authorList>
            <person name="Cheng A.G."/>
            <person name="Ho P.Y."/>
            <person name="Aranda-Diaz A."/>
            <person name="Jain S."/>
            <person name="Yu F.B."/>
            <person name="Meng X."/>
            <person name="Wang M."/>
            <person name="Iakiviak M."/>
            <person name="Nagashima K."/>
            <person name="Zhao A."/>
            <person name="Murugkar P."/>
            <person name="Patil A."/>
            <person name="Atabakhsh K."/>
            <person name="Weakley A."/>
            <person name="Yan J."/>
            <person name="Brumbaugh A.R."/>
            <person name="Higginbottom S."/>
            <person name="Dimas A."/>
            <person name="Shiver A.L."/>
            <person name="Deutschbauer A."/>
            <person name="Neff N."/>
            <person name="Sonnenburg J.L."/>
            <person name="Huang K.C."/>
            <person name="Fischbach M.A."/>
        </authorList>
    </citation>
    <scope>NUCLEOTIDE SEQUENCE</scope>
    <source>
        <strain evidence="2">DSM 19829</strain>
    </source>
</reference>
<feature type="transmembrane region" description="Helical" evidence="1">
    <location>
        <begin position="6"/>
        <end position="26"/>
    </location>
</feature>
<dbReference type="EMBL" id="CP102290">
    <property type="protein sequence ID" value="UWP59884.1"/>
    <property type="molecule type" value="Genomic_DNA"/>
</dbReference>
<dbReference type="Pfam" id="PF09581">
    <property type="entry name" value="Spore_III_AF"/>
    <property type="match status" value="1"/>
</dbReference>
<keyword evidence="1" id="KW-0472">Membrane</keyword>
<dbReference type="InterPro" id="IPR014245">
    <property type="entry name" value="Spore_III_AF"/>
</dbReference>
<sequence length="187" mass="21900">MTETVYSWMRNLVCYYLVYSIVMNLVPQKQYQMYIKNFMGMLLVVIILTPVLQFFHSERDLQEFFQTEEMKVAWEEARRTEVVFTQESDEYLLYACREEIKGQIKEMLGDYGLYPADIEVTLKQGEMIEVENIHIQAVSQEESGRISVGEIKIDPEHEKQDPAAEEIRKRLADVYQIDAAHISISIG</sequence>
<feature type="transmembrane region" description="Helical" evidence="1">
    <location>
        <begin position="38"/>
        <end position="56"/>
    </location>
</feature>
<evidence type="ECO:0000313" key="3">
    <source>
        <dbReference type="Proteomes" id="UP001060164"/>
    </source>
</evidence>
<protein>
    <submittedName>
        <fullName evidence="2">Stage III sporulation protein AF</fullName>
    </submittedName>
</protein>
<evidence type="ECO:0000256" key="1">
    <source>
        <dbReference type="SAM" id="Phobius"/>
    </source>
</evidence>
<dbReference type="Proteomes" id="UP001060164">
    <property type="component" value="Chromosome"/>
</dbReference>
<name>A0ABY5VI87_9FIRM</name>
<proteinExistence type="predicted"/>
<gene>
    <name evidence="2" type="ORF">NQ502_02130</name>
</gene>
<keyword evidence="3" id="KW-1185">Reference proteome</keyword>
<keyword evidence="1" id="KW-1133">Transmembrane helix</keyword>
<evidence type="ECO:0000313" key="2">
    <source>
        <dbReference type="EMBL" id="UWP59884.1"/>
    </source>
</evidence>
<dbReference type="RefSeq" id="WP_028528068.1">
    <property type="nucleotide sequence ID" value="NZ_CABLBR010000007.1"/>
</dbReference>
<keyword evidence="1" id="KW-0812">Transmembrane</keyword>